<accession>A0AAV7SKC9</accession>
<dbReference type="Proteomes" id="UP001066276">
    <property type="component" value="Chromosome 4_2"/>
</dbReference>
<organism evidence="3 4">
    <name type="scientific">Pleurodeles waltl</name>
    <name type="common">Iberian ribbed newt</name>
    <dbReference type="NCBI Taxonomy" id="8319"/>
    <lineage>
        <taxon>Eukaryota</taxon>
        <taxon>Metazoa</taxon>
        <taxon>Chordata</taxon>
        <taxon>Craniata</taxon>
        <taxon>Vertebrata</taxon>
        <taxon>Euteleostomi</taxon>
        <taxon>Amphibia</taxon>
        <taxon>Batrachia</taxon>
        <taxon>Caudata</taxon>
        <taxon>Salamandroidea</taxon>
        <taxon>Salamandridae</taxon>
        <taxon>Pleurodelinae</taxon>
        <taxon>Pleurodeles</taxon>
    </lineage>
</organism>
<comment type="caution">
    <text evidence="3">The sequence shown here is derived from an EMBL/GenBank/DDBJ whole genome shotgun (WGS) entry which is preliminary data.</text>
</comment>
<keyword evidence="4" id="KW-1185">Reference proteome</keyword>
<reference evidence="3" key="1">
    <citation type="journal article" date="2022" name="bioRxiv">
        <title>Sequencing and chromosome-scale assembly of the giantPleurodeles waltlgenome.</title>
        <authorList>
            <person name="Brown T."/>
            <person name="Elewa A."/>
            <person name="Iarovenko S."/>
            <person name="Subramanian E."/>
            <person name="Araus A.J."/>
            <person name="Petzold A."/>
            <person name="Susuki M."/>
            <person name="Suzuki K.-i.T."/>
            <person name="Hayashi T."/>
            <person name="Toyoda A."/>
            <person name="Oliveira C."/>
            <person name="Osipova E."/>
            <person name="Leigh N.D."/>
            <person name="Simon A."/>
            <person name="Yun M.H."/>
        </authorList>
    </citation>
    <scope>NUCLEOTIDE SEQUENCE</scope>
    <source>
        <strain evidence="3">20211129_DDA</strain>
        <tissue evidence="3">Liver</tissue>
    </source>
</reference>
<gene>
    <name evidence="3" type="ORF">NDU88_004961</name>
</gene>
<feature type="signal peptide" evidence="2">
    <location>
        <begin position="1"/>
        <end position="21"/>
    </location>
</feature>
<evidence type="ECO:0000256" key="2">
    <source>
        <dbReference type="SAM" id="SignalP"/>
    </source>
</evidence>
<dbReference type="AlphaFoldDB" id="A0AAV7SKC9"/>
<protein>
    <recommendedName>
        <fullName evidence="5">Secreted protein</fullName>
    </recommendedName>
</protein>
<keyword evidence="2" id="KW-0732">Signal</keyword>
<evidence type="ECO:0008006" key="5">
    <source>
        <dbReference type="Google" id="ProtNLM"/>
    </source>
</evidence>
<feature type="region of interest" description="Disordered" evidence="1">
    <location>
        <begin position="106"/>
        <end position="126"/>
    </location>
</feature>
<sequence>MRVKFLATSFHWLLLCPGFLCVGPPHSTSGGPSPAEAQRRDVRIEQLLVPLPLSVRSCAILGHAPAAPVSGRARGERAFSAPHARSGLTSSALFITSAAGGRQLLSSVKRGRPPASQSTRAPGSFDRPRVRRSFWFLIASS</sequence>
<evidence type="ECO:0000313" key="3">
    <source>
        <dbReference type="EMBL" id="KAJ1164524.1"/>
    </source>
</evidence>
<evidence type="ECO:0000313" key="4">
    <source>
        <dbReference type="Proteomes" id="UP001066276"/>
    </source>
</evidence>
<name>A0AAV7SKC9_PLEWA</name>
<proteinExistence type="predicted"/>
<feature type="chain" id="PRO_5043586045" description="Secreted protein" evidence="2">
    <location>
        <begin position="22"/>
        <end position="141"/>
    </location>
</feature>
<evidence type="ECO:0000256" key="1">
    <source>
        <dbReference type="SAM" id="MobiDB-lite"/>
    </source>
</evidence>
<dbReference type="EMBL" id="JANPWB010000008">
    <property type="protein sequence ID" value="KAJ1164524.1"/>
    <property type="molecule type" value="Genomic_DNA"/>
</dbReference>